<dbReference type="UniPathway" id="UPA00143"/>
<evidence type="ECO:0000256" key="1">
    <source>
        <dbReference type="ARBA" id="ARBA00022786"/>
    </source>
</evidence>
<feature type="compositionally biased region" description="Basic and acidic residues" evidence="3">
    <location>
        <begin position="402"/>
        <end position="418"/>
    </location>
</feature>
<name>A0A438GXY7_VITVI</name>
<dbReference type="InterPro" id="IPR043454">
    <property type="entry name" value="NPH3/RPT2-like"/>
</dbReference>
<feature type="region of interest" description="Disordered" evidence="3">
    <location>
        <begin position="386"/>
        <end position="418"/>
    </location>
</feature>
<dbReference type="Proteomes" id="UP000288805">
    <property type="component" value="Unassembled WGS sequence"/>
</dbReference>
<proteinExistence type="inferred from homology"/>
<dbReference type="AlphaFoldDB" id="A0A438GXY7"/>
<keyword evidence="1" id="KW-0833">Ubl conjugation pathway</keyword>
<evidence type="ECO:0000313" key="6">
    <source>
        <dbReference type="Proteomes" id="UP000288805"/>
    </source>
</evidence>
<dbReference type="Pfam" id="PF03000">
    <property type="entry name" value="NPH3"/>
    <property type="match status" value="2"/>
</dbReference>
<dbReference type="PANTHER" id="PTHR32370">
    <property type="entry name" value="OS12G0117600 PROTEIN"/>
    <property type="match status" value="1"/>
</dbReference>
<dbReference type="EMBL" id="QGNW01000318">
    <property type="protein sequence ID" value="RVW77106.1"/>
    <property type="molecule type" value="Genomic_DNA"/>
</dbReference>
<reference evidence="5 6" key="1">
    <citation type="journal article" date="2018" name="PLoS Genet.">
        <title>Population sequencing reveals clonal diversity and ancestral inbreeding in the grapevine cultivar Chardonnay.</title>
        <authorList>
            <person name="Roach M.J."/>
            <person name="Johnson D.L."/>
            <person name="Bohlmann J."/>
            <person name="van Vuuren H.J."/>
            <person name="Jones S.J."/>
            <person name="Pretorius I.S."/>
            <person name="Schmidt S.A."/>
            <person name="Borneman A.R."/>
        </authorList>
    </citation>
    <scope>NUCLEOTIDE SEQUENCE [LARGE SCALE GENOMIC DNA]</scope>
    <source>
        <strain evidence="6">cv. Chardonnay</strain>
        <tissue evidence="5">Leaf</tissue>
    </source>
</reference>
<sequence length="518" mass="58021">MKKLALPESITLAGKRPIFAAECWLDDACILDMDYFVKTLSGIKAKGVRPDLIGSIIAHYASKWLPELLTDDEKGLTIFEESPESATTSWMKKRFFVETLVGILPPEKDSIPCNFLLRLLRTANMVGVEPTYRAELESRISWQLDQASLKELMIPSFCHTCATLLDVELVMRLVKRFVNMDDAAKSGAALIKVAKLIDSYLAEAAVDSNLTLQEFASLAGALPSHARSTDDGLYRAIDTYLKVTQGVADGVDVLSPASDSSSEVVAQEFCGQNVRHHIFVHFLEKVTGQDILAQHWLFCCLFIKHVKVRTDKLRTSWGGLMVHVHFQAHPGVSKQDRKVLCRIIDSRKLSPEASFHAAHNERLPVRAVIQVLLSEQTKLTRQLDWSGSFSGTRSPKPGVLEHPSRCPSKREISSQQTEIRRLREEVRRLQGQCSAMQGQIERLLEKKKGLFKWKKLVMPSFRSTGVDAGSIGEKIQEREEGEGEGEAAFGQQTPLDFKITKTRLVRGKTPPKWRNSLS</sequence>
<evidence type="ECO:0000256" key="3">
    <source>
        <dbReference type="SAM" id="MobiDB-lite"/>
    </source>
</evidence>
<dbReference type="PROSITE" id="PS51649">
    <property type="entry name" value="NPH3"/>
    <property type="match status" value="1"/>
</dbReference>
<evidence type="ECO:0000259" key="4">
    <source>
        <dbReference type="PROSITE" id="PS51649"/>
    </source>
</evidence>
<evidence type="ECO:0000313" key="5">
    <source>
        <dbReference type="EMBL" id="RVW77106.1"/>
    </source>
</evidence>
<dbReference type="InterPro" id="IPR027356">
    <property type="entry name" value="NPH3_dom"/>
</dbReference>
<protein>
    <submittedName>
        <fullName evidence="5">Coleoptile phototropism protein 1</fullName>
    </submittedName>
</protein>
<accession>A0A438GXY7</accession>
<comment type="similarity">
    <text evidence="2">Belongs to the NPH3 family.</text>
</comment>
<organism evidence="5 6">
    <name type="scientific">Vitis vinifera</name>
    <name type="common">Grape</name>
    <dbReference type="NCBI Taxonomy" id="29760"/>
    <lineage>
        <taxon>Eukaryota</taxon>
        <taxon>Viridiplantae</taxon>
        <taxon>Streptophyta</taxon>
        <taxon>Embryophyta</taxon>
        <taxon>Tracheophyta</taxon>
        <taxon>Spermatophyta</taxon>
        <taxon>Magnoliopsida</taxon>
        <taxon>eudicotyledons</taxon>
        <taxon>Gunneridae</taxon>
        <taxon>Pentapetalae</taxon>
        <taxon>rosids</taxon>
        <taxon>Vitales</taxon>
        <taxon>Vitaceae</taxon>
        <taxon>Viteae</taxon>
        <taxon>Vitis</taxon>
    </lineage>
</organism>
<comment type="caution">
    <text evidence="5">The sequence shown here is derived from an EMBL/GenBank/DDBJ whole genome shotgun (WGS) entry which is preliminary data.</text>
</comment>
<dbReference type="GO" id="GO:0016567">
    <property type="term" value="P:protein ubiquitination"/>
    <property type="evidence" value="ECO:0007669"/>
    <property type="project" value="UniProtKB-UniPathway"/>
</dbReference>
<evidence type="ECO:0000256" key="2">
    <source>
        <dbReference type="PROSITE-ProRule" id="PRU00982"/>
    </source>
</evidence>
<feature type="domain" description="NPH3" evidence="4">
    <location>
        <begin position="22"/>
        <end position="378"/>
    </location>
</feature>
<gene>
    <name evidence="5" type="primary">CPT1</name>
    <name evidence="5" type="ORF">CK203_047771</name>
</gene>